<sequence>MASFGQLPHVRNVLKGPTTVIRAFLTKVEKGTSGGFYINSYERPR</sequence>
<gene>
    <name evidence="1" type="ORF">SAMN04488518_109245</name>
</gene>
<name>A0A1I4CMQ0_9HYPH</name>
<protein>
    <submittedName>
        <fullName evidence="1">Uncharacterized protein</fullName>
    </submittedName>
</protein>
<keyword evidence="2" id="KW-1185">Reference proteome</keyword>
<proteinExistence type="predicted"/>
<dbReference type="EMBL" id="FOSK01000009">
    <property type="protein sequence ID" value="SFK82185.1"/>
    <property type="molecule type" value="Genomic_DNA"/>
</dbReference>
<evidence type="ECO:0000313" key="2">
    <source>
        <dbReference type="Proteomes" id="UP000199598"/>
    </source>
</evidence>
<dbReference type="Proteomes" id="UP000199598">
    <property type="component" value="Unassembled WGS sequence"/>
</dbReference>
<reference evidence="1 2" key="1">
    <citation type="submission" date="2016-10" db="EMBL/GenBank/DDBJ databases">
        <authorList>
            <person name="Varghese N."/>
            <person name="Submissions S."/>
        </authorList>
    </citation>
    <scope>NUCLEOTIDE SEQUENCE [LARGE SCALE GENOMIC DNA]</scope>
    <source>
        <strain evidence="1 2">DSM 16392</strain>
    </source>
</reference>
<comment type="caution">
    <text evidence="1">The sequence shown here is derived from an EMBL/GenBank/DDBJ whole genome shotgun (WGS) entry which is preliminary data.</text>
</comment>
<accession>A0A1I4CMQ0</accession>
<organism evidence="1 2">
    <name type="scientific">Pseudovibrio ascidiaceicola</name>
    <dbReference type="NCBI Taxonomy" id="285279"/>
    <lineage>
        <taxon>Bacteria</taxon>
        <taxon>Pseudomonadati</taxon>
        <taxon>Pseudomonadota</taxon>
        <taxon>Alphaproteobacteria</taxon>
        <taxon>Hyphomicrobiales</taxon>
        <taxon>Stappiaceae</taxon>
        <taxon>Pseudovibrio</taxon>
    </lineage>
</organism>
<evidence type="ECO:0000313" key="1">
    <source>
        <dbReference type="EMBL" id="SFK82185.1"/>
    </source>
</evidence>